<sequence>MSFSKGEQISEECMESPILPSPRSLFPELFRENLHHTKINVTSFKSQPLAILVNDSPDKSLTPQKHKSISIFGCCEVGCNCDANILGSSVSYSSSEAYSGSSSCGSSPTPSSPEGFSYLRQLPERKSNFNDC</sequence>
<feature type="region of interest" description="Disordered" evidence="1">
    <location>
        <begin position="93"/>
        <end position="118"/>
    </location>
</feature>
<proteinExistence type="predicted"/>
<name>A0ABR2VS33_9FUNG</name>
<comment type="caution">
    <text evidence="2">The sequence shown here is derived from an EMBL/GenBank/DDBJ whole genome shotgun (WGS) entry which is preliminary data.</text>
</comment>
<keyword evidence="3" id="KW-1185">Reference proteome</keyword>
<gene>
    <name evidence="2" type="ORF">K7432_012569</name>
</gene>
<feature type="compositionally biased region" description="Low complexity" evidence="1">
    <location>
        <begin position="93"/>
        <end position="117"/>
    </location>
</feature>
<reference evidence="2 3" key="1">
    <citation type="submission" date="2023-04" db="EMBL/GenBank/DDBJ databases">
        <title>Genome of Basidiobolus ranarum AG-B5.</title>
        <authorList>
            <person name="Stajich J.E."/>
            <person name="Carter-House D."/>
            <person name="Gryganskyi A."/>
        </authorList>
    </citation>
    <scope>NUCLEOTIDE SEQUENCE [LARGE SCALE GENOMIC DNA]</scope>
    <source>
        <strain evidence="2 3">AG-B5</strain>
    </source>
</reference>
<protein>
    <submittedName>
        <fullName evidence="2">Uncharacterized protein</fullName>
    </submittedName>
</protein>
<dbReference type="Proteomes" id="UP001479436">
    <property type="component" value="Unassembled WGS sequence"/>
</dbReference>
<evidence type="ECO:0000313" key="2">
    <source>
        <dbReference type="EMBL" id="KAK9696268.1"/>
    </source>
</evidence>
<organism evidence="2 3">
    <name type="scientific">Basidiobolus ranarum</name>
    <dbReference type="NCBI Taxonomy" id="34480"/>
    <lineage>
        <taxon>Eukaryota</taxon>
        <taxon>Fungi</taxon>
        <taxon>Fungi incertae sedis</taxon>
        <taxon>Zoopagomycota</taxon>
        <taxon>Entomophthoromycotina</taxon>
        <taxon>Basidiobolomycetes</taxon>
        <taxon>Basidiobolales</taxon>
        <taxon>Basidiobolaceae</taxon>
        <taxon>Basidiobolus</taxon>
    </lineage>
</organism>
<evidence type="ECO:0000313" key="3">
    <source>
        <dbReference type="Proteomes" id="UP001479436"/>
    </source>
</evidence>
<dbReference type="EMBL" id="JASJQH010007985">
    <property type="protein sequence ID" value="KAK9696268.1"/>
    <property type="molecule type" value="Genomic_DNA"/>
</dbReference>
<evidence type="ECO:0000256" key="1">
    <source>
        <dbReference type="SAM" id="MobiDB-lite"/>
    </source>
</evidence>
<accession>A0ABR2VS33</accession>
<feature type="non-terminal residue" evidence="2">
    <location>
        <position position="132"/>
    </location>
</feature>